<keyword evidence="1 4" id="KW-0378">Hydrolase</keyword>
<dbReference type="PANTHER" id="PTHR48081">
    <property type="entry name" value="AB HYDROLASE SUPERFAMILY PROTEIN C4A8.06C"/>
    <property type="match status" value="1"/>
</dbReference>
<dbReference type="SUPFAM" id="SSF53474">
    <property type="entry name" value="alpha/beta-Hydrolases"/>
    <property type="match status" value="1"/>
</dbReference>
<dbReference type="InterPro" id="IPR029058">
    <property type="entry name" value="AB_hydrolase_fold"/>
</dbReference>
<comment type="caution">
    <text evidence="4">The sequence shown here is derived from an EMBL/GenBank/DDBJ whole genome shotgun (WGS) entry which is preliminary data.</text>
</comment>
<name>A0A545U5J5_9GAMM</name>
<dbReference type="EMBL" id="VHSG01000005">
    <property type="protein sequence ID" value="TQV84673.1"/>
    <property type="molecule type" value="Genomic_DNA"/>
</dbReference>
<sequence length="424" mass="46962">MTWLFLLFALACGWLSYNLYHPVYRHTYGASVSFVFGLLAGELAPHVIALQVLITALFAAFGALSGLAGTVGLVVMLAAWTAMAVHYGSSMRLPGLLRNSLERDLGPNYRDAITQPPRNTIDRRALLRPLASMIKSTEYHPEVECLKNIIFHRSNGLNLKLDIRRPRSVTSPRPVLLQIHGGAWTYKLGSKDRQALPLMNHLAAHGWVCVAISYRLSPLATFPDHIIDCKRALAWVKTHIAEYGGDPDFILATGGSAGGHLSALLALTPNQTQWQPGFEGADTRVQGCIPFYGIYDFCNSNRQQLNNGLESWLERMVIKSPTQESPDTYRLASPIVHVHPQAPPFFVIQGDTDTLVPAAEGRHFVDALRAVSKQPVVYAEIPRAQHAFDLFPSLRTQRVVHAVEEFADWVYAGHRRETGAGTRT</sequence>
<reference evidence="4 5" key="1">
    <citation type="submission" date="2019-06" db="EMBL/GenBank/DDBJ databases">
        <title>Whole genome sequence for Cellvibrionaceae sp. R142.</title>
        <authorList>
            <person name="Wang G."/>
        </authorList>
    </citation>
    <scope>NUCLEOTIDE SEQUENCE [LARGE SCALE GENOMIC DNA]</scope>
    <source>
        <strain evidence="4 5">R142</strain>
    </source>
</reference>
<dbReference type="OrthoDB" id="9775851at2"/>
<evidence type="ECO:0000256" key="1">
    <source>
        <dbReference type="ARBA" id="ARBA00022801"/>
    </source>
</evidence>
<dbReference type="InterPro" id="IPR050300">
    <property type="entry name" value="GDXG_lipolytic_enzyme"/>
</dbReference>
<keyword evidence="2" id="KW-0812">Transmembrane</keyword>
<accession>A0A545U5J5</accession>
<evidence type="ECO:0000313" key="4">
    <source>
        <dbReference type="EMBL" id="TQV84673.1"/>
    </source>
</evidence>
<dbReference type="RefSeq" id="WP_142902879.1">
    <property type="nucleotide sequence ID" value="NZ_ML660088.1"/>
</dbReference>
<feature type="transmembrane region" description="Helical" evidence="2">
    <location>
        <begin position="49"/>
        <end position="82"/>
    </location>
</feature>
<feature type="domain" description="BD-FAE-like" evidence="3">
    <location>
        <begin position="161"/>
        <end position="368"/>
    </location>
</feature>
<protein>
    <submittedName>
        <fullName evidence="4">Alpha/beta hydrolase</fullName>
    </submittedName>
</protein>
<dbReference type="GO" id="GO:0016787">
    <property type="term" value="F:hydrolase activity"/>
    <property type="evidence" value="ECO:0007669"/>
    <property type="project" value="UniProtKB-KW"/>
</dbReference>
<dbReference type="Proteomes" id="UP000319732">
    <property type="component" value="Unassembled WGS sequence"/>
</dbReference>
<keyword evidence="2" id="KW-0472">Membrane</keyword>
<dbReference type="Pfam" id="PF20434">
    <property type="entry name" value="BD-FAE"/>
    <property type="match status" value="1"/>
</dbReference>
<proteinExistence type="predicted"/>
<gene>
    <name evidence="4" type="ORF">FKG94_03885</name>
</gene>
<dbReference type="InterPro" id="IPR049492">
    <property type="entry name" value="BD-FAE-like_dom"/>
</dbReference>
<evidence type="ECO:0000259" key="3">
    <source>
        <dbReference type="Pfam" id="PF20434"/>
    </source>
</evidence>
<keyword evidence="5" id="KW-1185">Reference proteome</keyword>
<keyword evidence="2" id="KW-1133">Transmembrane helix</keyword>
<dbReference type="Gene3D" id="3.40.50.1820">
    <property type="entry name" value="alpha/beta hydrolase"/>
    <property type="match status" value="1"/>
</dbReference>
<organism evidence="4 5">
    <name type="scientific">Exilibacterium tricleocarpae</name>
    <dbReference type="NCBI Taxonomy" id="2591008"/>
    <lineage>
        <taxon>Bacteria</taxon>
        <taxon>Pseudomonadati</taxon>
        <taxon>Pseudomonadota</taxon>
        <taxon>Gammaproteobacteria</taxon>
        <taxon>Cellvibrionales</taxon>
        <taxon>Cellvibrionaceae</taxon>
        <taxon>Exilibacterium</taxon>
    </lineage>
</organism>
<dbReference type="PANTHER" id="PTHR48081:SF33">
    <property type="entry name" value="KYNURENINE FORMAMIDASE"/>
    <property type="match status" value="1"/>
</dbReference>
<dbReference type="AlphaFoldDB" id="A0A545U5J5"/>
<evidence type="ECO:0000313" key="5">
    <source>
        <dbReference type="Proteomes" id="UP000319732"/>
    </source>
</evidence>
<evidence type="ECO:0000256" key="2">
    <source>
        <dbReference type="SAM" id="Phobius"/>
    </source>
</evidence>